<gene>
    <name evidence="6" type="ORF">ADL29_25660</name>
</gene>
<keyword evidence="1" id="KW-0805">Transcription regulation</keyword>
<dbReference type="Gene3D" id="1.10.10.10">
    <property type="entry name" value="Winged helix-like DNA-binding domain superfamily/Winged helix DNA-binding domain"/>
    <property type="match status" value="1"/>
</dbReference>
<dbReference type="PANTHER" id="PTHR24567:SF26">
    <property type="entry name" value="REGULATORY PROTEIN YEIL"/>
    <property type="match status" value="1"/>
</dbReference>
<evidence type="ECO:0000259" key="5">
    <source>
        <dbReference type="PROSITE" id="PS51063"/>
    </source>
</evidence>
<dbReference type="PATRIC" id="fig|66876.3.peg.5628"/>
<dbReference type="Pfam" id="PF00027">
    <property type="entry name" value="cNMP_binding"/>
    <property type="match status" value="1"/>
</dbReference>
<accession>A0A0N0GXP1</accession>
<reference evidence="7" key="1">
    <citation type="submission" date="2015-07" db="EMBL/GenBank/DDBJ databases">
        <authorList>
            <person name="Ju K.-S."/>
            <person name="Doroghazi J.R."/>
            <person name="Metcalf W.W."/>
        </authorList>
    </citation>
    <scope>NUCLEOTIDE SEQUENCE [LARGE SCALE GENOMIC DNA]</scope>
    <source>
        <strain evidence="7">NRRL ISP-5002</strain>
    </source>
</reference>
<dbReference type="Pfam" id="PF13545">
    <property type="entry name" value="HTH_Crp_2"/>
    <property type="match status" value="1"/>
</dbReference>
<name>A0A0N0GXP1_9ACTN</name>
<dbReference type="SMART" id="SM00100">
    <property type="entry name" value="cNMP"/>
    <property type="match status" value="1"/>
</dbReference>
<dbReference type="InterPro" id="IPR000595">
    <property type="entry name" value="cNMP-bd_dom"/>
</dbReference>
<dbReference type="CDD" id="cd00038">
    <property type="entry name" value="CAP_ED"/>
    <property type="match status" value="1"/>
</dbReference>
<dbReference type="PROSITE" id="PS51063">
    <property type="entry name" value="HTH_CRP_2"/>
    <property type="match status" value="1"/>
</dbReference>
<evidence type="ECO:0000313" key="7">
    <source>
        <dbReference type="Proteomes" id="UP000037982"/>
    </source>
</evidence>
<keyword evidence="7" id="KW-1185">Reference proteome</keyword>
<dbReference type="GO" id="GO:0003700">
    <property type="term" value="F:DNA-binding transcription factor activity"/>
    <property type="evidence" value="ECO:0007669"/>
    <property type="project" value="TreeGrafter"/>
</dbReference>
<dbReference type="PROSITE" id="PS50042">
    <property type="entry name" value="CNMP_BINDING_3"/>
    <property type="match status" value="1"/>
</dbReference>
<evidence type="ECO:0000259" key="4">
    <source>
        <dbReference type="PROSITE" id="PS50042"/>
    </source>
</evidence>
<dbReference type="InterPro" id="IPR018490">
    <property type="entry name" value="cNMP-bd_dom_sf"/>
</dbReference>
<dbReference type="GO" id="GO:0003677">
    <property type="term" value="F:DNA binding"/>
    <property type="evidence" value="ECO:0007669"/>
    <property type="project" value="UniProtKB-KW"/>
</dbReference>
<comment type="caution">
    <text evidence="6">The sequence shown here is derived from an EMBL/GenBank/DDBJ whole genome shotgun (WGS) entry which is preliminary data.</text>
</comment>
<dbReference type="InterPro" id="IPR036390">
    <property type="entry name" value="WH_DNA-bd_sf"/>
</dbReference>
<protein>
    <submittedName>
        <fullName evidence="6">Transcriptional regulator</fullName>
    </submittedName>
</protein>
<feature type="domain" description="Cyclic nucleotide-binding" evidence="4">
    <location>
        <begin position="12"/>
        <end position="100"/>
    </location>
</feature>
<dbReference type="InterPro" id="IPR014710">
    <property type="entry name" value="RmlC-like_jellyroll"/>
</dbReference>
<evidence type="ECO:0000313" key="6">
    <source>
        <dbReference type="EMBL" id="KPC61221.1"/>
    </source>
</evidence>
<dbReference type="SUPFAM" id="SSF51206">
    <property type="entry name" value="cAMP-binding domain-like"/>
    <property type="match status" value="1"/>
</dbReference>
<evidence type="ECO:0000256" key="3">
    <source>
        <dbReference type="ARBA" id="ARBA00023163"/>
    </source>
</evidence>
<sequence length="215" mass="23544">MRDFVGNEVWTDLVENAVERRHPAGATLLRQGEPGTHVLAVLGGVTKVVRRERNGELNLLAFRGAGELLGEVAVLDDDVRLASVEALTDCVVGVLTKDQFTHFATRHDLFPLLVRYALTRLRESDQARGGGDALARLAAVLVQLADLSGHALHGPDEPLELALTRHELAQYLRTSRNTVTAKLAELGTRCVQTRRMRIVIHDLPALRRTAQTLGG</sequence>
<evidence type="ECO:0000256" key="1">
    <source>
        <dbReference type="ARBA" id="ARBA00023015"/>
    </source>
</evidence>
<keyword evidence="2" id="KW-0238">DNA-binding</keyword>
<dbReference type="EMBL" id="LGKG01000151">
    <property type="protein sequence ID" value="KPC61221.1"/>
    <property type="molecule type" value="Genomic_DNA"/>
</dbReference>
<dbReference type="InterPro" id="IPR012318">
    <property type="entry name" value="HTH_CRP"/>
</dbReference>
<dbReference type="InterPro" id="IPR050397">
    <property type="entry name" value="Env_Response_Regulators"/>
</dbReference>
<dbReference type="AlphaFoldDB" id="A0A0N0GXP1"/>
<feature type="domain" description="HTH crp-type" evidence="5">
    <location>
        <begin position="131"/>
        <end position="204"/>
    </location>
</feature>
<dbReference type="Proteomes" id="UP000037982">
    <property type="component" value="Unassembled WGS sequence"/>
</dbReference>
<organism evidence="6 7">
    <name type="scientific">Streptomyces chattanoogensis</name>
    <dbReference type="NCBI Taxonomy" id="66876"/>
    <lineage>
        <taxon>Bacteria</taxon>
        <taxon>Bacillati</taxon>
        <taxon>Actinomycetota</taxon>
        <taxon>Actinomycetes</taxon>
        <taxon>Kitasatosporales</taxon>
        <taxon>Streptomycetaceae</taxon>
        <taxon>Streptomyces</taxon>
    </lineage>
</organism>
<dbReference type="Gene3D" id="2.60.120.10">
    <property type="entry name" value="Jelly Rolls"/>
    <property type="match status" value="1"/>
</dbReference>
<dbReference type="InterPro" id="IPR036388">
    <property type="entry name" value="WH-like_DNA-bd_sf"/>
</dbReference>
<keyword evidence="3" id="KW-0804">Transcription</keyword>
<proteinExistence type="predicted"/>
<dbReference type="SUPFAM" id="SSF46785">
    <property type="entry name" value="Winged helix' DNA-binding domain"/>
    <property type="match status" value="1"/>
</dbReference>
<dbReference type="PANTHER" id="PTHR24567">
    <property type="entry name" value="CRP FAMILY TRANSCRIPTIONAL REGULATORY PROTEIN"/>
    <property type="match status" value="1"/>
</dbReference>
<evidence type="ECO:0000256" key="2">
    <source>
        <dbReference type="ARBA" id="ARBA00023125"/>
    </source>
</evidence>
<dbReference type="GO" id="GO:0005829">
    <property type="term" value="C:cytosol"/>
    <property type="evidence" value="ECO:0007669"/>
    <property type="project" value="TreeGrafter"/>
</dbReference>